<feature type="transmembrane region" description="Helical" evidence="9">
    <location>
        <begin position="181"/>
        <end position="206"/>
    </location>
</feature>
<feature type="transmembrane region" description="Helical" evidence="9">
    <location>
        <begin position="269"/>
        <end position="288"/>
    </location>
</feature>
<feature type="domain" description="RCK C-terminal" evidence="10">
    <location>
        <begin position="462"/>
        <end position="538"/>
    </location>
</feature>
<protein>
    <submittedName>
        <fullName evidence="11">Potassium/proton antiporter</fullName>
    </submittedName>
</protein>
<dbReference type="PANTHER" id="PTHR32507">
    <property type="entry name" value="NA(+)/H(+) ANTIPORTER 1"/>
    <property type="match status" value="1"/>
</dbReference>
<dbReference type="PANTHER" id="PTHR32507:SF7">
    <property type="entry name" value="K(+)_H(+) ANTIPORTER NHAP2"/>
    <property type="match status" value="1"/>
</dbReference>
<evidence type="ECO:0000259" key="10">
    <source>
        <dbReference type="PROSITE" id="PS51202"/>
    </source>
</evidence>
<feature type="transmembrane region" description="Helical" evidence="9">
    <location>
        <begin position="330"/>
        <end position="350"/>
    </location>
</feature>
<evidence type="ECO:0000256" key="4">
    <source>
        <dbReference type="ARBA" id="ARBA00022475"/>
    </source>
</evidence>
<dbReference type="InterPro" id="IPR006037">
    <property type="entry name" value="RCK_C"/>
</dbReference>
<proteinExistence type="predicted"/>
<keyword evidence="7" id="KW-0406">Ion transport</keyword>
<dbReference type="RefSeq" id="WP_268061909.1">
    <property type="nucleotide sequence ID" value="NZ_JAPQFJ010000013.1"/>
</dbReference>
<feature type="transmembrane region" description="Helical" evidence="9">
    <location>
        <begin position="55"/>
        <end position="73"/>
    </location>
</feature>
<feature type="transmembrane region" description="Helical" evidence="9">
    <location>
        <begin position="27"/>
        <end position="46"/>
    </location>
</feature>
<evidence type="ECO:0000256" key="8">
    <source>
        <dbReference type="ARBA" id="ARBA00023136"/>
    </source>
</evidence>
<evidence type="ECO:0000256" key="9">
    <source>
        <dbReference type="SAM" id="Phobius"/>
    </source>
</evidence>
<organism evidence="11 12">
    <name type="scientific">Clostridium brassicae</name>
    <dbReference type="NCBI Taxonomy" id="2999072"/>
    <lineage>
        <taxon>Bacteria</taxon>
        <taxon>Bacillati</taxon>
        <taxon>Bacillota</taxon>
        <taxon>Clostridia</taxon>
        <taxon>Eubacteriales</taxon>
        <taxon>Clostridiaceae</taxon>
        <taxon>Clostridium</taxon>
    </lineage>
</organism>
<dbReference type="InterPro" id="IPR038770">
    <property type="entry name" value="Na+/solute_symporter_sf"/>
</dbReference>
<evidence type="ECO:0000256" key="6">
    <source>
        <dbReference type="ARBA" id="ARBA00022989"/>
    </source>
</evidence>
<accession>A0ABT4DB02</accession>
<gene>
    <name evidence="11" type="ORF">OW729_12760</name>
</gene>
<dbReference type="InterPro" id="IPR036721">
    <property type="entry name" value="RCK_C_sf"/>
</dbReference>
<keyword evidence="4" id="KW-1003">Cell membrane</keyword>
<keyword evidence="3" id="KW-0050">Antiport</keyword>
<dbReference type="Gene3D" id="3.30.70.1450">
    <property type="entry name" value="Regulator of K+ conductance, C-terminal domain"/>
    <property type="match status" value="2"/>
</dbReference>
<comment type="subcellular location">
    <subcellularLocation>
        <location evidence="1">Cell membrane</location>
        <topology evidence="1">Multi-pass membrane protein</topology>
    </subcellularLocation>
</comment>
<keyword evidence="12" id="KW-1185">Reference proteome</keyword>
<keyword evidence="2" id="KW-0813">Transport</keyword>
<dbReference type="SUPFAM" id="SSF116726">
    <property type="entry name" value="TrkA C-terminal domain-like"/>
    <property type="match status" value="2"/>
</dbReference>
<keyword evidence="8 9" id="KW-0472">Membrane</keyword>
<reference evidence="11" key="1">
    <citation type="submission" date="2022-12" db="EMBL/GenBank/DDBJ databases">
        <title>Clostridium sp. nov., isolated from industrial wastewater.</title>
        <authorList>
            <person name="Jiayan W."/>
        </authorList>
    </citation>
    <scope>NUCLEOTIDE SEQUENCE</scope>
    <source>
        <strain evidence="11">ZC22-4</strain>
    </source>
</reference>
<evidence type="ECO:0000256" key="3">
    <source>
        <dbReference type="ARBA" id="ARBA00022449"/>
    </source>
</evidence>
<dbReference type="EMBL" id="JAPQFJ010000013">
    <property type="protein sequence ID" value="MCY6959482.1"/>
    <property type="molecule type" value="Genomic_DNA"/>
</dbReference>
<keyword evidence="6 9" id="KW-1133">Transmembrane helix</keyword>
<comment type="caution">
    <text evidence="11">The sequence shown here is derived from an EMBL/GenBank/DDBJ whole genome shotgun (WGS) entry which is preliminary data.</text>
</comment>
<dbReference type="NCBIfam" id="NF003715">
    <property type="entry name" value="PRK05326.1-2"/>
    <property type="match status" value="1"/>
</dbReference>
<feature type="transmembrane region" description="Helical" evidence="9">
    <location>
        <begin position="213"/>
        <end position="233"/>
    </location>
</feature>
<evidence type="ECO:0000256" key="1">
    <source>
        <dbReference type="ARBA" id="ARBA00004651"/>
    </source>
</evidence>
<evidence type="ECO:0000313" key="11">
    <source>
        <dbReference type="EMBL" id="MCY6959482.1"/>
    </source>
</evidence>
<dbReference type="Gene3D" id="1.20.1530.20">
    <property type="match status" value="1"/>
</dbReference>
<evidence type="ECO:0000256" key="7">
    <source>
        <dbReference type="ARBA" id="ARBA00023065"/>
    </source>
</evidence>
<dbReference type="InterPro" id="IPR006153">
    <property type="entry name" value="Cation/H_exchanger_TM"/>
</dbReference>
<feature type="transmembrane region" description="Helical" evidence="9">
    <location>
        <begin position="294"/>
        <end position="318"/>
    </location>
</feature>
<feature type="domain" description="RCK C-terminal" evidence="10">
    <location>
        <begin position="396"/>
        <end position="461"/>
    </location>
</feature>
<feature type="transmembrane region" description="Helical" evidence="9">
    <location>
        <begin position="362"/>
        <end position="382"/>
    </location>
</feature>
<dbReference type="Pfam" id="PF02080">
    <property type="entry name" value="TrkA_C"/>
    <property type="match status" value="1"/>
</dbReference>
<dbReference type="Pfam" id="PF00999">
    <property type="entry name" value="Na_H_Exchanger"/>
    <property type="match status" value="1"/>
</dbReference>
<dbReference type="NCBIfam" id="NF003716">
    <property type="entry name" value="PRK05326.1-3"/>
    <property type="match status" value="1"/>
</dbReference>
<sequence>MSIYLLITSIIIVICVLFNKISSKLGVPTLLAFIVLGMIFGSDGLFKISFENYRFAEQICSVALIFIMFYGGFGTRWSEARPVAVKSILLSTVGVVLTAGLTGVFCYFVLKMKFMESLLMGSVISSTDAASVFSILRSKKLNLKDNTASILELESGSNDPCSYMLTTIMLSIMSGKANLGFVAYTVFAQMAYGSVIGIIVALGGVFVLRHFKFATEGFNAAFVLAVAILAYAIPDLIGGNGYLSAYIVGIVLGNANIKNKQSLVHFFDGVTGLMQMLIFFLLGLLAFPSQFSSVLLISVAITLFLTFVARPVAVFLLLTPTKCTIRQQILVSFAGLRGAASIVFAIMVTVSEAYTKNDVFHIVFFIVLLSISFQGTLIPIMANKLKMIDNNVNVLKTFNDYTEETDVQFIKLAITACHPWKNKALRQITFPPDTLIVMLIRNKEIIIPSGRTTLLENDIAVLSAPAFQDETAVHLVELKITSDSKWREKKISEFSPNPDQIVVMIKRNEKIIIPRGKTVIKENDILVMNSLNVKKQTI</sequence>
<feature type="transmembrane region" description="Helical" evidence="9">
    <location>
        <begin position="88"/>
        <end position="110"/>
    </location>
</feature>
<feature type="transmembrane region" description="Helical" evidence="9">
    <location>
        <begin position="5"/>
        <end position="21"/>
    </location>
</feature>
<evidence type="ECO:0000313" key="12">
    <source>
        <dbReference type="Proteomes" id="UP001144612"/>
    </source>
</evidence>
<name>A0ABT4DB02_9CLOT</name>
<evidence type="ECO:0000256" key="2">
    <source>
        <dbReference type="ARBA" id="ARBA00022448"/>
    </source>
</evidence>
<dbReference type="PROSITE" id="PS51202">
    <property type="entry name" value="RCK_C"/>
    <property type="match status" value="2"/>
</dbReference>
<evidence type="ECO:0000256" key="5">
    <source>
        <dbReference type="ARBA" id="ARBA00022692"/>
    </source>
</evidence>
<dbReference type="Proteomes" id="UP001144612">
    <property type="component" value="Unassembled WGS sequence"/>
</dbReference>
<keyword evidence="5 9" id="KW-0812">Transmembrane</keyword>